<organism evidence="6 7">
    <name type="scientific">Anaerospora hongkongensis</name>
    <dbReference type="NCBI Taxonomy" id="244830"/>
    <lineage>
        <taxon>Bacteria</taxon>
        <taxon>Bacillati</taxon>
        <taxon>Bacillota</taxon>
        <taxon>Negativicutes</taxon>
        <taxon>Selenomonadales</taxon>
        <taxon>Sporomusaceae</taxon>
        <taxon>Anaerospora</taxon>
    </lineage>
</organism>
<dbReference type="GO" id="GO:0016787">
    <property type="term" value="F:hydrolase activity"/>
    <property type="evidence" value="ECO:0007669"/>
    <property type="project" value="UniProtKB-KW"/>
</dbReference>
<accession>A0A4R1PTG7</accession>
<dbReference type="InterPro" id="IPR011330">
    <property type="entry name" value="Glyco_hydro/deAcase_b/a-brl"/>
</dbReference>
<evidence type="ECO:0000256" key="3">
    <source>
        <dbReference type="ARBA" id="ARBA00022801"/>
    </source>
</evidence>
<dbReference type="InterPro" id="IPR006879">
    <property type="entry name" value="YdjC-like"/>
</dbReference>
<dbReference type="Pfam" id="PF04794">
    <property type="entry name" value="YdjC"/>
    <property type="match status" value="1"/>
</dbReference>
<protein>
    <submittedName>
        <fullName evidence="6">Hopanoid biosynthesis associated protein HpnK</fullName>
    </submittedName>
</protein>
<dbReference type="EMBL" id="SLUI01000014">
    <property type="protein sequence ID" value="TCL35064.1"/>
    <property type="molecule type" value="Genomic_DNA"/>
</dbReference>
<comment type="cofactor">
    <cofactor evidence="1">
        <name>Mg(2+)</name>
        <dbReference type="ChEBI" id="CHEBI:18420"/>
    </cofactor>
</comment>
<keyword evidence="4" id="KW-0460">Magnesium</keyword>
<reference evidence="6 7" key="1">
    <citation type="submission" date="2019-03" db="EMBL/GenBank/DDBJ databases">
        <title>Genomic Encyclopedia of Type Strains, Phase IV (KMG-IV): sequencing the most valuable type-strain genomes for metagenomic binning, comparative biology and taxonomic classification.</title>
        <authorList>
            <person name="Goeker M."/>
        </authorList>
    </citation>
    <scope>NUCLEOTIDE SEQUENCE [LARGE SCALE GENOMIC DNA]</scope>
    <source>
        <strain evidence="6 7">DSM 15969</strain>
    </source>
</reference>
<dbReference type="GO" id="GO:0019213">
    <property type="term" value="F:deacetylase activity"/>
    <property type="evidence" value="ECO:0007669"/>
    <property type="project" value="TreeGrafter"/>
</dbReference>
<evidence type="ECO:0000313" key="6">
    <source>
        <dbReference type="EMBL" id="TCL35064.1"/>
    </source>
</evidence>
<proteinExistence type="predicted"/>
<evidence type="ECO:0000256" key="2">
    <source>
        <dbReference type="ARBA" id="ARBA00022723"/>
    </source>
</evidence>
<dbReference type="PANTHER" id="PTHR31609:SF1">
    <property type="entry name" value="CARBOHYDRATE DEACETYLASE"/>
    <property type="match status" value="1"/>
</dbReference>
<name>A0A4R1PTG7_9FIRM</name>
<keyword evidence="3" id="KW-0378">Hydrolase</keyword>
<dbReference type="PANTHER" id="PTHR31609">
    <property type="entry name" value="YDJC DEACETYLASE FAMILY MEMBER"/>
    <property type="match status" value="1"/>
</dbReference>
<dbReference type="RefSeq" id="WP_243650625.1">
    <property type="nucleotide sequence ID" value="NZ_SLUI01000014.1"/>
</dbReference>
<keyword evidence="2" id="KW-0479">Metal-binding</keyword>
<dbReference type="GO" id="GO:0046872">
    <property type="term" value="F:metal ion binding"/>
    <property type="evidence" value="ECO:0007669"/>
    <property type="project" value="UniProtKB-KW"/>
</dbReference>
<dbReference type="SUPFAM" id="SSF88713">
    <property type="entry name" value="Glycoside hydrolase/deacetylase"/>
    <property type="match status" value="1"/>
</dbReference>
<keyword evidence="7" id="KW-1185">Reference proteome</keyword>
<evidence type="ECO:0000256" key="5">
    <source>
        <dbReference type="ARBA" id="ARBA00023277"/>
    </source>
</evidence>
<dbReference type="Gene3D" id="3.20.20.370">
    <property type="entry name" value="Glycoside hydrolase/deacetylase"/>
    <property type="match status" value="1"/>
</dbReference>
<keyword evidence="5" id="KW-0119">Carbohydrate metabolism</keyword>
<dbReference type="AlphaFoldDB" id="A0A4R1PTG7"/>
<dbReference type="Proteomes" id="UP000295063">
    <property type="component" value="Unassembled WGS sequence"/>
</dbReference>
<evidence type="ECO:0000313" key="7">
    <source>
        <dbReference type="Proteomes" id="UP000295063"/>
    </source>
</evidence>
<comment type="caution">
    <text evidence="6">The sequence shown here is derived from an EMBL/GenBank/DDBJ whole genome shotgun (WGS) entry which is preliminary data.</text>
</comment>
<sequence length="286" mass="31123">MLMKKLIINADDFGIHETVSRGIIDGYRQGCISSTTLMAGADGFEQAVALAGNNPGLGLGVHLTLVGELPVAAPGTIASLVSQDGRLPLAYGRFLQQFLAGQIRLTDIRRELEAQVQKVADTGLRITHLDSHQHMHVVPQIIDIVLDIAKHFQIKAIRIPAEPLWFFGGFPGTAGRVIGRGGLSVLAAIARQKAKKAGIATTGHFYGMLAGGHMNETYLLNIIKQLPYGTSELMLHPGLDDQAMTNAYGWKYHWQDEYQAVTGRRLADCLSQEKIELIHFGDLAHA</sequence>
<gene>
    <name evidence="6" type="ORF">EV210_11481</name>
</gene>
<dbReference type="CDD" id="cd10808">
    <property type="entry name" value="YdjC"/>
    <property type="match status" value="1"/>
</dbReference>
<evidence type="ECO:0000256" key="4">
    <source>
        <dbReference type="ARBA" id="ARBA00022842"/>
    </source>
</evidence>
<evidence type="ECO:0000256" key="1">
    <source>
        <dbReference type="ARBA" id="ARBA00001946"/>
    </source>
</evidence>
<dbReference type="GO" id="GO:0005975">
    <property type="term" value="P:carbohydrate metabolic process"/>
    <property type="evidence" value="ECO:0007669"/>
    <property type="project" value="InterPro"/>
</dbReference>